<dbReference type="PROSITE" id="PS50931">
    <property type="entry name" value="HTH_LYSR"/>
    <property type="match status" value="1"/>
</dbReference>
<dbReference type="Pfam" id="PF03466">
    <property type="entry name" value="LysR_substrate"/>
    <property type="match status" value="1"/>
</dbReference>
<evidence type="ECO:0000313" key="7">
    <source>
        <dbReference type="Proteomes" id="UP000199503"/>
    </source>
</evidence>
<dbReference type="STRING" id="65499.SAMN04488000_103267"/>
<dbReference type="SUPFAM" id="SSF53850">
    <property type="entry name" value="Periplasmic binding protein-like II"/>
    <property type="match status" value="1"/>
</dbReference>
<dbReference type="EMBL" id="FOFV01000003">
    <property type="protein sequence ID" value="SEQ53359.1"/>
    <property type="molecule type" value="Genomic_DNA"/>
</dbReference>
<dbReference type="Gene3D" id="1.10.10.10">
    <property type="entry name" value="Winged helix-like DNA-binding domain superfamily/Winged helix DNA-binding domain"/>
    <property type="match status" value="1"/>
</dbReference>
<comment type="similarity">
    <text evidence="1">Belongs to the LysR transcriptional regulatory family.</text>
</comment>
<evidence type="ECO:0000256" key="1">
    <source>
        <dbReference type="ARBA" id="ARBA00009437"/>
    </source>
</evidence>
<dbReference type="InterPro" id="IPR005119">
    <property type="entry name" value="LysR_subst-bd"/>
</dbReference>
<dbReference type="Proteomes" id="UP000199503">
    <property type="component" value="Unassembled WGS sequence"/>
</dbReference>
<name>A0A1H9GTN7_9PSEU</name>
<evidence type="ECO:0000256" key="2">
    <source>
        <dbReference type="ARBA" id="ARBA00023015"/>
    </source>
</evidence>
<dbReference type="InterPro" id="IPR036390">
    <property type="entry name" value="WH_DNA-bd_sf"/>
</dbReference>
<keyword evidence="4" id="KW-0804">Transcription</keyword>
<evidence type="ECO:0000256" key="4">
    <source>
        <dbReference type="ARBA" id="ARBA00023163"/>
    </source>
</evidence>
<evidence type="ECO:0000259" key="5">
    <source>
        <dbReference type="PROSITE" id="PS50931"/>
    </source>
</evidence>
<evidence type="ECO:0000256" key="3">
    <source>
        <dbReference type="ARBA" id="ARBA00023125"/>
    </source>
</evidence>
<keyword evidence="2" id="KW-0805">Transcription regulation</keyword>
<dbReference type="AlphaFoldDB" id="A0A1H9GTN7"/>
<proteinExistence type="inferred from homology"/>
<protein>
    <submittedName>
        <fullName evidence="6">Transcriptional regulator, LysR family</fullName>
    </submittedName>
</protein>
<feature type="domain" description="HTH lysR-type" evidence="5">
    <location>
        <begin position="16"/>
        <end position="73"/>
    </location>
</feature>
<evidence type="ECO:0000313" key="6">
    <source>
        <dbReference type="EMBL" id="SEQ53359.1"/>
    </source>
</evidence>
<reference evidence="7" key="1">
    <citation type="submission" date="2016-10" db="EMBL/GenBank/DDBJ databases">
        <authorList>
            <person name="Varghese N."/>
            <person name="Submissions S."/>
        </authorList>
    </citation>
    <scope>NUCLEOTIDE SEQUENCE [LARGE SCALE GENOMIC DNA]</scope>
    <source>
        <strain evidence="7">DSM 44437</strain>
    </source>
</reference>
<keyword evidence="7" id="KW-1185">Reference proteome</keyword>
<dbReference type="GO" id="GO:0003700">
    <property type="term" value="F:DNA-binding transcription factor activity"/>
    <property type="evidence" value="ECO:0007669"/>
    <property type="project" value="InterPro"/>
</dbReference>
<dbReference type="InterPro" id="IPR036388">
    <property type="entry name" value="WH-like_DNA-bd_sf"/>
</dbReference>
<keyword evidence="3" id="KW-0238">DNA-binding</keyword>
<organism evidence="6 7">
    <name type="scientific">Lentzea albida</name>
    <dbReference type="NCBI Taxonomy" id="65499"/>
    <lineage>
        <taxon>Bacteria</taxon>
        <taxon>Bacillati</taxon>
        <taxon>Actinomycetota</taxon>
        <taxon>Actinomycetes</taxon>
        <taxon>Pseudonocardiales</taxon>
        <taxon>Pseudonocardiaceae</taxon>
        <taxon>Lentzea</taxon>
    </lineage>
</organism>
<gene>
    <name evidence="6" type="ORF">SAMN04488000_103267</name>
</gene>
<dbReference type="PANTHER" id="PTHR30118:SF15">
    <property type="entry name" value="TRANSCRIPTIONAL REGULATORY PROTEIN"/>
    <property type="match status" value="1"/>
</dbReference>
<dbReference type="GO" id="GO:0003677">
    <property type="term" value="F:DNA binding"/>
    <property type="evidence" value="ECO:0007669"/>
    <property type="project" value="UniProtKB-KW"/>
</dbReference>
<dbReference type="Pfam" id="PF00126">
    <property type="entry name" value="HTH_1"/>
    <property type="match status" value="1"/>
</dbReference>
<dbReference type="SUPFAM" id="SSF46785">
    <property type="entry name" value="Winged helix' DNA-binding domain"/>
    <property type="match status" value="1"/>
</dbReference>
<dbReference type="InterPro" id="IPR000847">
    <property type="entry name" value="LysR_HTH_N"/>
</dbReference>
<dbReference type="InterPro" id="IPR050389">
    <property type="entry name" value="LysR-type_TF"/>
</dbReference>
<accession>A0A1H9GTN7</accession>
<dbReference type="PANTHER" id="PTHR30118">
    <property type="entry name" value="HTH-TYPE TRANSCRIPTIONAL REGULATOR LEUO-RELATED"/>
    <property type="match status" value="1"/>
</dbReference>
<sequence>MASKDFGCDNRLVDYIDLNLIEALDALLAENSVTKAAARLHTSAPAMSRALARLRRTFDDPLLVRAGRDLVPTPRALELRGEVHAIASRARALFAPSATADPRTAVRVFDLQVTDMLSTTFIPSLIDDLREQAPGISLRLRPENLEDTPALREGLVDLEIGSIRPGDSEIHSESLVTETLIGAVRPDHPLAKVEEVTAQRFAESDHIVVSRRGRAHGPIDERLAELGLSRRVAAVVPTFASALFLASETDVVCIAPARLARRMLDTLGLCTFPIPVALPSVTVGMAWHPRNHHDRTHQLLRERTRHIMAAAAGGVSR</sequence>
<dbReference type="CDD" id="cd08460">
    <property type="entry name" value="PBP2_DntR_like_1"/>
    <property type="match status" value="1"/>
</dbReference>
<dbReference type="Gene3D" id="3.40.190.10">
    <property type="entry name" value="Periplasmic binding protein-like II"/>
    <property type="match status" value="2"/>
</dbReference>